<dbReference type="InterPro" id="IPR001173">
    <property type="entry name" value="Glyco_trans_2-like"/>
</dbReference>
<name>A0ABX2G1X0_9BURK</name>
<dbReference type="SUPFAM" id="SSF53448">
    <property type="entry name" value="Nucleotide-diphospho-sugar transferases"/>
    <property type="match status" value="1"/>
</dbReference>
<dbReference type="Proteomes" id="UP001516061">
    <property type="component" value="Unassembled WGS sequence"/>
</dbReference>
<evidence type="ECO:0000259" key="1">
    <source>
        <dbReference type="Pfam" id="PF00534"/>
    </source>
</evidence>
<dbReference type="Pfam" id="PF00535">
    <property type="entry name" value="Glycos_transf_2"/>
    <property type="match status" value="1"/>
</dbReference>
<dbReference type="Pfam" id="PF00534">
    <property type="entry name" value="Glycos_transf_1"/>
    <property type="match status" value="1"/>
</dbReference>
<gene>
    <name evidence="3" type="ORF">HNQ01_002020</name>
</gene>
<dbReference type="SUPFAM" id="SSF53756">
    <property type="entry name" value="UDP-Glycosyltransferase/glycogen phosphorylase"/>
    <property type="match status" value="1"/>
</dbReference>
<evidence type="ECO:0000313" key="3">
    <source>
        <dbReference type="EMBL" id="NRT56284.1"/>
    </source>
</evidence>
<comment type="caution">
    <text evidence="3">The sequence shown here is derived from an EMBL/GenBank/DDBJ whole genome shotgun (WGS) entry which is preliminary data.</text>
</comment>
<dbReference type="CDD" id="cd03801">
    <property type="entry name" value="GT4_PimA-like"/>
    <property type="match status" value="1"/>
</dbReference>
<dbReference type="InterPro" id="IPR032719">
    <property type="entry name" value="WbsX"/>
</dbReference>
<dbReference type="RefSeq" id="WP_173805249.1">
    <property type="nucleotide sequence ID" value="NZ_JABSNM010000007.1"/>
</dbReference>
<sequence length="1077" mass="121067">MFILDAMKKIIAYFREVNHQRLERRRVLKRQGRRQVLFSAQPSSQASFFEALAAHQGPGPEFEPRLSAQEPVAAMADVVAFYLPQFHPIAENDRWWGTGFTEWRNVARGVPRFKGHYQPRIPRDHGHYDLSDGTRVLHQQAEAARHAGVRAFCFHYYNFDGRRLLERPVENFLADPSIDIGFCLNWANENWSRRWDGNDQEVLLEQTYDPAGEADFAADVCRHFVDPRYLRVGDRPLFIIYRPGLVPDIAGRLARFRQHCQDRIGVNPYVLMVQGFGSEDPRPWGFDGAIEFPPHKLGVDLPQVDYKEVYDPRFLGTYCRYDALVERSLAVEPPDFDLIRTVVPNWDNEARKPGRGFGFVGSTPLKYERWLARMIDHARAHPAAGQRALVFVNAWNEWAEGAYLEPDVHYGHAYLNATRRAVCGAARVSDQRHGVLLVGHDAQLHGAQQLLLNIGAMLQRRFGVPVRFLLVQDGGPLLDAYRQIGPTQVLQPGGSLDEALESLGLMPGAADGLSVITNTVVTGEVVSALRKRRMRIVSLIHELGHLIRERQLEGCARGIAQDADVVVFPSAFVEASFDEVAGGRPRRSVVRPQGIYGDLRRVRPDRAAILEKLGLPAGARLVVNAGYADLRKGFDLFVELSKRQDILGDDVFFLWVGRRDPQLMHWLETDPVMSQSSHLRLLDFTDQVLDYVAVADVFALTSREDPFPSVMLEALALGVPVVAFAGTGGSADVLAEPGCGTLVEKCNVTAMAQAVRDRVREDDDAARQRRSLFARSRFDMAEYVFDLLTLLRPGLRKVSVVVTSYNHQDHLEARLASLFAQTYPVYEIRCVDDASSDASVERARRYCESVGREVDITARSVNSGSAFGNWSAAVASCRGDHVWIAEADDLVEPTFLAEMLAAGADRAALAFCDSRQIDARGKVLAESYNHYYETFWPGGLREPLVQRGADFVRERMAVFNPILNVSGVLFEREQLDRALQAAGQDIRGHRLAGDWRLYIEVLLQPGAQVVYVPRSLNVHRRHAQGVTQSLAAERHLDEVRAIHRHVAERLDVSPQVLRQQADYLARLEQQLRPDAPT</sequence>
<protein>
    <submittedName>
        <fullName evidence="3">Glycosyltransferase involved in cell wall biosynthesis</fullName>
    </submittedName>
</protein>
<organism evidence="3 4">
    <name type="scientific">Sphaerotilus uruguayifluvii</name>
    <dbReference type="NCBI Taxonomy" id="2735897"/>
    <lineage>
        <taxon>Bacteria</taxon>
        <taxon>Pseudomonadati</taxon>
        <taxon>Pseudomonadota</taxon>
        <taxon>Betaproteobacteria</taxon>
        <taxon>Burkholderiales</taxon>
        <taxon>Sphaerotilaceae</taxon>
        <taxon>Sphaerotilus</taxon>
    </lineage>
</organism>
<accession>A0ABX2G1X0</accession>
<dbReference type="PANTHER" id="PTHR41244:SF1">
    <property type="entry name" value="GLYCOSYLTRANSFERASE"/>
    <property type="match status" value="1"/>
</dbReference>
<dbReference type="Gene3D" id="3.90.550.10">
    <property type="entry name" value="Spore Coat Polysaccharide Biosynthesis Protein SpsA, Chain A"/>
    <property type="match status" value="1"/>
</dbReference>
<proteinExistence type="predicted"/>
<evidence type="ECO:0000259" key="2">
    <source>
        <dbReference type="Pfam" id="PF00535"/>
    </source>
</evidence>
<dbReference type="CDD" id="cd00761">
    <property type="entry name" value="Glyco_tranf_GTA_type"/>
    <property type="match status" value="1"/>
</dbReference>
<keyword evidence="4" id="KW-1185">Reference proteome</keyword>
<dbReference type="PANTHER" id="PTHR41244">
    <property type="entry name" value="RHAMNAN SYNTHESIS F"/>
    <property type="match status" value="1"/>
</dbReference>
<dbReference type="InterPro" id="IPR029044">
    <property type="entry name" value="Nucleotide-diphossugar_trans"/>
</dbReference>
<dbReference type="Pfam" id="PF14307">
    <property type="entry name" value="Glyco_tran_WbsX"/>
    <property type="match status" value="1"/>
</dbReference>
<dbReference type="Gene3D" id="3.20.20.80">
    <property type="entry name" value="Glycosidases"/>
    <property type="match status" value="1"/>
</dbReference>
<feature type="domain" description="Glycosyl transferase family 1" evidence="1">
    <location>
        <begin position="606"/>
        <end position="767"/>
    </location>
</feature>
<dbReference type="Gene3D" id="3.40.50.2000">
    <property type="entry name" value="Glycogen Phosphorylase B"/>
    <property type="match status" value="2"/>
</dbReference>
<feature type="domain" description="Glycosyltransferase 2-like" evidence="2">
    <location>
        <begin position="799"/>
        <end position="921"/>
    </location>
</feature>
<dbReference type="EMBL" id="JABSNM010000007">
    <property type="protein sequence ID" value="NRT56284.1"/>
    <property type="molecule type" value="Genomic_DNA"/>
</dbReference>
<dbReference type="CDD" id="cd11579">
    <property type="entry name" value="Glyco_tran_WbsX"/>
    <property type="match status" value="1"/>
</dbReference>
<evidence type="ECO:0000313" key="4">
    <source>
        <dbReference type="Proteomes" id="UP001516061"/>
    </source>
</evidence>
<dbReference type="InterPro" id="IPR001296">
    <property type="entry name" value="Glyco_trans_1"/>
</dbReference>
<reference evidence="3 4" key="1">
    <citation type="submission" date="2020-05" db="EMBL/GenBank/DDBJ databases">
        <title>Genomic Encyclopedia of Type Strains, Phase IV (KMG-V): Genome sequencing to study the core and pangenomes of soil and plant-associated prokaryotes.</title>
        <authorList>
            <person name="Whitman W."/>
        </authorList>
    </citation>
    <scope>NUCLEOTIDE SEQUENCE [LARGE SCALE GENOMIC DNA]</scope>
    <source>
        <strain evidence="3 4">C29</strain>
    </source>
</reference>